<evidence type="ECO:0000313" key="3">
    <source>
        <dbReference type="Proteomes" id="UP001589785"/>
    </source>
</evidence>
<reference evidence="2 3" key="1">
    <citation type="submission" date="2024-09" db="EMBL/GenBank/DDBJ databases">
        <authorList>
            <person name="Sun Q."/>
            <person name="Mori K."/>
        </authorList>
    </citation>
    <scope>NUCLEOTIDE SEQUENCE [LARGE SCALE GENOMIC DNA]</scope>
    <source>
        <strain evidence="2 3">CCM 7224</strain>
    </source>
</reference>
<dbReference type="Proteomes" id="UP001589785">
    <property type="component" value="Unassembled WGS sequence"/>
</dbReference>
<name>A0ABV6GQY4_9BACL</name>
<dbReference type="RefSeq" id="WP_157068356.1">
    <property type="nucleotide sequence ID" value="NZ_JBHLVN010000003.1"/>
</dbReference>
<sequence length="45" mass="4893">MPKNHMETTANTEPLGDPYGKALSRSFVPIQTLVYSKWSGTVAPA</sequence>
<comment type="caution">
    <text evidence="2">The sequence shown here is derived from an EMBL/GenBank/DDBJ whole genome shotgun (WGS) entry which is preliminary data.</text>
</comment>
<dbReference type="EMBL" id="JBHLVN010000003">
    <property type="protein sequence ID" value="MFC0296087.1"/>
    <property type="molecule type" value="Genomic_DNA"/>
</dbReference>
<keyword evidence="3" id="KW-1185">Reference proteome</keyword>
<protein>
    <submittedName>
        <fullName evidence="2">Uncharacterized protein</fullName>
    </submittedName>
</protein>
<feature type="region of interest" description="Disordered" evidence="1">
    <location>
        <begin position="1"/>
        <end position="21"/>
    </location>
</feature>
<proteinExistence type="predicted"/>
<accession>A0ABV6GQY4</accession>
<evidence type="ECO:0000256" key="1">
    <source>
        <dbReference type="SAM" id="MobiDB-lite"/>
    </source>
</evidence>
<organism evidence="2 3">
    <name type="scientific">Geobacillus jurassicus</name>
    <dbReference type="NCBI Taxonomy" id="235932"/>
    <lineage>
        <taxon>Bacteria</taxon>
        <taxon>Bacillati</taxon>
        <taxon>Bacillota</taxon>
        <taxon>Bacilli</taxon>
        <taxon>Bacillales</taxon>
        <taxon>Anoxybacillaceae</taxon>
        <taxon>Geobacillus</taxon>
    </lineage>
</organism>
<gene>
    <name evidence="2" type="ORF">ACFFHQ_01085</name>
</gene>
<evidence type="ECO:0000313" key="2">
    <source>
        <dbReference type="EMBL" id="MFC0296087.1"/>
    </source>
</evidence>